<dbReference type="RefSeq" id="WP_184078672.1">
    <property type="nucleotide sequence ID" value="NZ_JACIJP010000001.1"/>
</dbReference>
<evidence type="ECO:0000313" key="4">
    <source>
        <dbReference type="EMBL" id="MBB6122587.1"/>
    </source>
</evidence>
<protein>
    <submittedName>
        <fullName evidence="4">ComF family protein</fullName>
    </submittedName>
</protein>
<dbReference type="InterPro" id="IPR044005">
    <property type="entry name" value="DZR_2"/>
</dbReference>
<evidence type="ECO:0000256" key="1">
    <source>
        <dbReference type="ARBA" id="ARBA00008007"/>
    </source>
</evidence>
<accession>A0A841IV86</accession>
<feature type="domain" description="Double zinc ribbon" evidence="3">
    <location>
        <begin position="14"/>
        <end position="72"/>
    </location>
</feature>
<evidence type="ECO:0000259" key="2">
    <source>
        <dbReference type="Pfam" id="PF00156"/>
    </source>
</evidence>
<dbReference type="SUPFAM" id="SSF53271">
    <property type="entry name" value="PRTase-like"/>
    <property type="match status" value="1"/>
</dbReference>
<keyword evidence="5" id="KW-1185">Reference proteome</keyword>
<reference evidence="4 5" key="1">
    <citation type="submission" date="2020-08" db="EMBL/GenBank/DDBJ databases">
        <title>Genomic Encyclopedia of Type Strains, Phase IV (KMG-IV): sequencing the most valuable type-strain genomes for metagenomic binning, comparative biology and taxonomic classification.</title>
        <authorList>
            <person name="Goeker M."/>
        </authorList>
    </citation>
    <scope>NUCLEOTIDE SEQUENCE [LARGE SCALE GENOMIC DNA]</scope>
    <source>
        <strain evidence="4 5">DSM 102255</strain>
    </source>
</reference>
<gene>
    <name evidence="4" type="ORF">FHS92_000294</name>
</gene>
<dbReference type="PANTHER" id="PTHR47505">
    <property type="entry name" value="DNA UTILIZATION PROTEIN YHGH"/>
    <property type="match status" value="1"/>
</dbReference>
<name>A0A841IV86_9SPHN</name>
<dbReference type="Proteomes" id="UP000552700">
    <property type="component" value="Unassembled WGS sequence"/>
</dbReference>
<feature type="domain" description="Phosphoribosyltransferase" evidence="2">
    <location>
        <begin position="147"/>
        <end position="243"/>
    </location>
</feature>
<organism evidence="4 5">
    <name type="scientific">Sphingobium subterraneum</name>
    <dbReference type="NCBI Taxonomy" id="627688"/>
    <lineage>
        <taxon>Bacteria</taxon>
        <taxon>Pseudomonadati</taxon>
        <taxon>Pseudomonadota</taxon>
        <taxon>Alphaproteobacteria</taxon>
        <taxon>Sphingomonadales</taxon>
        <taxon>Sphingomonadaceae</taxon>
        <taxon>Sphingobium</taxon>
    </lineage>
</organism>
<evidence type="ECO:0000313" key="5">
    <source>
        <dbReference type="Proteomes" id="UP000552700"/>
    </source>
</evidence>
<dbReference type="InterPro" id="IPR051910">
    <property type="entry name" value="ComF/GntX_DNA_util-trans"/>
</dbReference>
<dbReference type="Pfam" id="PF18912">
    <property type="entry name" value="DZR_2"/>
    <property type="match status" value="1"/>
</dbReference>
<proteinExistence type="inferred from homology"/>
<dbReference type="AlphaFoldDB" id="A0A841IV86"/>
<dbReference type="PANTHER" id="PTHR47505:SF1">
    <property type="entry name" value="DNA UTILIZATION PROTEIN YHGH"/>
    <property type="match status" value="1"/>
</dbReference>
<evidence type="ECO:0000259" key="3">
    <source>
        <dbReference type="Pfam" id="PF18912"/>
    </source>
</evidence>
<dbReference type="CDD" id="cd06223">
    <property type="entry name" value="PRTases_typeI"/>
    <property type="match status" value="1"/>
</dbReference>
<sequence>MTLATTLVRIARPLVDYALPPRCPGCGAIVQEDHSFCLSCWQGMRLLGAPCCACCGAPFEWDEGEGALCGPCIESPPAFDSARAVMAYGDVARTVAMRLKYGRRTGLARLMGKHMARLLPEGEDAPRVIIPVPLHRWRLWSRGFNQSALIADDLARRTGLPVDKLVLVRSRPTRPLRQMSPVQRAKTVRGAFSVDPRRSASIRGRSVVLIDDIHTTGSTAQECVRTLQKAGARSVHLICWARVLAEHTHEWEGPGR</sequence>
<dbReference type="InterPro" id="IPR029057">
    <property type="entry name" value="PRTase-like"/>
</dbReference>
<comment type="similarity">
    <text evidence="1">Belongs to the ComF/GntX family.</text>
</comment>
<comment type="caution">
    <text evidence="4">The sequence shown here is derived from an EMBL/GenBank/DDBJ whole genome shotgun (WGS) entry which is preliminary data.</text>
</comment>
<dbReference type="Pfam" id="PF00156">
    <property type="entry name" value="Pribosyltran"/>
    <property type="match status" value="1"/>
</dbReference>
<dbReference type="EMBL" id="JACIJP010000001">
    <property type="protein sequence ID" value="MBB6122587.1"/>
    <property type="molecule type" value="Genomic_DNA"/>
</dbReference>
<dbReference type="Gene3D" id="3.40.50.2020">
    <property type="match status" value="1"/>
</dbReference>
<dbReference type="InterPro" id="IPR000836">
    <property type="entry name" value="PRTase_dom"/>
</dbReference>